<protein>
    <submittedName>
        <fullName evidence="2">Uncharacterized protein</fullName>
    </submittedName>
</protein>
<evidence type="ECO:0000313" key="2">
    <source>
        <dbReference type="EMBL" id="MBB5959010.1"/>
    </source>
</evidence>
<dbReference type="RefSeq" id="WP_184695546.1">
    <property type="nucleotide sequence ID" value="NZ_JACHJN010000009.1"/>
</dbReference>
<dbReference type="Proteomes" id="UP000547510">
    <property type="component" value="Unassembled WGS sequence"/>
</dbReference>
<proteinExistence type="predicted"/>
<keyword evidence="1" id="KW-0812">Transmembrane</keyword>
<reference evidence="2 3" key="1">
    <citation type="submission" date="2020-08" db="EMBL/GenBank/DDBJ databases">
        <title>Genomic Encyclopedia of Type Strains, Phase III (KMG-III): the genomes of soil and plant-associated and newly described type strains.</title>
        <authorList>
            <person name="Whitman W."/>
        </authorList>
    </citation>
    <scope>NUCLEOTIDE SEQUENCE [LARGE SCALE GENOMIC DNA]</scope>
    <source>
        <strain evidence="2 3">CECT 8640</strain>
    </source>
</reference>
<name>A0A841CPA1_9PSEU</name>
<keyword evidence="1" id="KW-0472">Membrane</keyword>
<gene>
    <name evidence="2" type="ORF">FHS29_005619</name>
</gene>
<keyword evidence="1" id="KW-1133">Transmembrane helix</keyword>
<comment type="caution">
    <text evidence="2">The sequence shown here is derived from an EMBL/GenBank/DDBJ whole genome shotgun (WGS) entry which is preliminary data.</text>
</comment>
<dbReference type="AlphaFoldDB" id="A0A841CPA1"/>
<evidence type="ECO:0000256" key="1">
    <source>
        <dbReference type="SAM" id="Phobius"/>
    </source>
</evidence>
<evidence type="ECO:0000313" key="3">
    <source>
        <dbReference type="Proteomes" id="UP000547510"/>
    </source>
</evidence>
<sequence length="118" mass="12571">MDTAKKGCLVNVLLFALGAIIGIGMTTVSGLIIFLSTTETISSDEGTPGVWVKKSESVLGPPEYEVWLGRSEDHGHVVEIPGGWDDSPEVVRQPDGVELRFDNGGRIFVPASAYLGGR</sequence>
<accession>A0A841CPA1</accession>
<dbReference type="EMBL" id="JACHJN010000009">
    <property type="protein sequence ID" value="MBB5959010.1"/>
    <property type="molecule type" value="Genomic_DNA"/>
</dbReference>
<organism evidence="2 3">
    <name type="scientific">Saccharothrix tamanrassetensis</name>
    <dbReference type="NCBI Taxonomy" id="1051531"/>
    <lineage>
        <taxon>Bacteria</taxon>
        <taxon>Bacillati</taxon>
        <taxon>Actinomycetota</taxon>
        <taxon>Actinomycetes</taxon>
        <taxon>Pseudonocardiales</taxon>
        <taxon>Pseudonocardiaceae</taxon>
        <taxon>Saccharothrix</taxon>
    </lineage>
</organism>
<feature type="transmembrane region" description="Helical" evidence="1">
    <location>
        <begin position="12"/>
        <end position="35"/>
    </location>
</feature>
<keyword evidence="3" id="KW-1185">Reference proteome</keyword>